<dbReference type="GO" id="GO:0000976">
    <property type="term" value="F:transcription cis-regulatory region binding"/>
    <property type="evidence" value="ECO:0007669"/>
    <property type="project" value="TreeGrafter"/>
</dbReference>
<dbReference type="SUPFAM" id="SSF57701">
    <property type="entry name" value="Zn2/Cys6 DNA-binding domain"/>
    <property type="match status" value="1"/>
</dbReference>
<dbReference type="GO" id="GO:0005634">
    <property type="term" value="C:nucleus"/>
    <property type="evidence" value="ECO:0007669"/>
    <property type="project" value="UniProtKB-SubCell"/>
</dbReference>
<dbReference type="GO" id="GO:0008270">
    <property type="term" value="F:zinc ion binding"/>
    <property type="evidence" value="ECO:0007669"/>
    <property type="project" value="InterPro"/>
</dbReference>
<comment type="caution">
    <text evidence="5">The sequence shown here is derived from an EMBL/GenBank/DDBJ whole genome shotgun (WGS) entry which is preliminary data.</text>
</comment>
<dbReference type="InterPro" id="IPR036864">
    <property type="entry name" value="Zn2-C6_fun-type_DNA-bd_sf"/>
</dbReference>
<evidence type="ECO:0000256" key="2">
    <source>
        <dbReference type="ARBA" id="ARBA00023242"/>
    </source>
</evidence>
<evidence type="ECO:0000259" key="4">
    <source>
        <dbReference type="PROSITE" id="PS50048"/>
    </source>
</evidence>
<evidence type="ECO:0000256" key="1">
    <source>
        <dbReference type="ARBA" id="ARBA00004123"/>
    </source>
</evidence>
<protein>
    <recommendedName>
        <fullName evidence="4">Zn(2)-C6 fungal-type domain-containing protein</fullName>
    </recommendedName>
</protein>
<dbReference type="SMART" id="SM00066">
    <property type="entry name" value="GAL4"/>
    <property type="match status" value="1"/>
</dbReference>
<comment type="subcellular location">
    <subcellularLocation>
        <location evidence="1">Nucleus</location>
    </subcellularLocation>
</comment>
<proteinExistence type="predicted"/>
<gene>
    <name evidence="5" type="ORF">BCR34DRAFT_28320</name>
</gene>
<reference evidence="5 6" key="1">
    <citation type="submission" date="2016-07" db="EMBL/GenBank/DDBJ databases">
        <title>Pervasive Adenine N6-methylation of Active Genes in Fungi.</title>
        <authorList>
            <consortium name="DOE Joint Genome Institute"/>
            <person name="Mondo S.J."/>
            <person name="Dannebaum R.O."/>
            <person name="Kuo R.C."/>
            <person name="Labutti K."/>
            <person name="Haridas S."/>
            <person name="Kuo A."/>
            <person name="Salamov A."/>
            <person name="Ahrendt S.R."/>
            <person name="Lipzen A."/>
            <person name="Sullivan W."/>
            <person name="Andreopoulos W.B."/>
            <person name="Clum A."/>
            <person name="Lindquist E."/>
            <person name="Daum C."/>
            <person name="Ramamoorthy G.K."/>
            <person name="Gryganskyi A."/>
            <person name="Culley D."/>
            <person name="Magnuson J.K."/>
            <person name="James T.Y."/>
            <person name="O'Malley M.A."/>
            <person name="Stajich J.E."/>
            <person name="Spatafora J.W."/>
            <person name="Visel A."/>
            <person name="Grigoriev I.V."/>
        </authorList>
    </citation>
    <scope>NUCLEOTIDE SEQUENCE [LARGE SCALE GENOMIC DNA]</scope>
    <source>
        <strain evidence="5 6">CBS 115471</strain>
    </source>
</reference>
<keyword evidence="6" id="KW-1185">Reference proteome</keyword>
<dbReference type="GO" id="GO:0045944">
    <property type="term" value="P:positive regulation of transcription by RNA polymerase II"/>
    <property type="evidence" value="ECO:0007669"/>
    <property type="project" value="TreeGrafter"/>
</dbReference>
<dbReference type="OrthoDB" id="5386330at2759"/>
<dbReference type="GO" id="GO:0000981">
    <property type="term" value="F:DNA-binding transcription factor activity, RNA polymerase II-specific"/>
    <property type="evidence" value="ECO:0007669"/>
    <property type="project" value="InterPro"/>
</dbReference>
<feature type="domain" description="Zn(2)-C6 fungal-type" evidence="4">
    <location>
        <begin position="68"/>
        <end position="96"/>
    </location>
</feature>
<evidence type="ECO:0000313" key="6">
    <source>
        <dbReference type="Proteomes" id="UP000193144"/>
    </source>
</evidence>
<evidence type="ECO:0000313" key="5">
    <source>
        <dbReference type="EMBL" id="ORY07136.1"/>
    </source>
</evidence>
<dbReference type="InterPro" id="IPR021858">
    <property type="entry name" value="Fun_TF"/>
</dbReference>
<organism evidence="5 6">
    <name type="scientific">Clohesyomyces aquaticus</name>
    <dbReference type="NCBI Taxonomy" id="1231657"/>
    <lineage>
        <taxon>Eukaryota</taxon>
        <taxon>Fungi</taxon>
        <taxon>Dikarya</taxon>
        <taxon>Ascomycota</taxon>
        <taxon>Pezizomycotina</taxon>
        <taxon>Dothideomycetes</taxon>
        <taxon>Pleosporomycetidae</taxon>
        <taxon>Pleosporales</taxon>
        <taxon>Lindgomycetaceae</taxon>
        <taxon>Clohesyomyces</taxon>
    </lineage>
</organism>
<dbReference type="STRING" id="1231657.A0A1Y1ZAE0"/>
<dbReference type="EMBL" id="MCFA01000111">
    <property type="protein sequence ID" value="ORY07136.1"/>
    <property type="molecule type" value="Genomic_DNA"/>
</dbReference>
<dbReference type="Pfam" id="PF11951">
    <property type="entry name" value="Fungal_trans_2"/>
    <property type="match status" value="1"/>
</dbReference>
<dbReference type="CDD" id="cd00067">
    <property type="entry name" value="GAL4"/>
    <property type="match status" value="1"/>
</dbReference>
<dbReference type="PROSITE" id="PS50048">
    <property type="entry name" value="ZN2_CY6_FUNGAL_2"/>
    <property type="match status" value="1"/>
</dbReference>
<dbReference type="Gene3D" id="4.10.240.10">
    <property type="entry name" value="Zn(2)-C6 fungal-type DNA-binding domain"/>
    <property type="match status" value="1"/>
</dbReference>
<dbReference type="Pfam" id="PF00172">
    <property type="entry name" value="Zn_clus"/>
    <property type="match status" value="1"/>
</dbReference>
<evidence type="ECO:0000256" key="3">
    <source>
        <dbReference type="SAM" id="MobiDB-lite"/>
    </source>
</evidence>
<dbReference type="AlphaFoldDB" id="A0A1Y1ZAE0"/>
<dbReference type="InterPro" id="IPR001138">
    <property type="entry name" value="Zn2Cys6_DnaBD"/>
</dbReference>
<dbReference type="PANTHER" id="PTHR37534">
    <property type="entry name" value="TRANSCRIPTIONAL ACTIVATOR PROTEIN UGA3"/>
    <property type="match status" value="1"/>
</dbReference>
<name>A0A1Y1ZAE0_9PLEO</name>
<feature type="region of interest" description="Disordered" evidence="3">
    <location>
        <begin position="33"/>
        <end position="65"/>
    </location>
</feature>
<dbReference type="PANTHER" id="PTHR37534:SF7">
    <property type="entry name" value="TRANSCRIPTIONAL ACTIVATOR PROTEIN UGA3"/>
    <property type="match status" value="1"/>
</dbReference>
<sequence>MACTTVHHIKTSWTPPPSSIQLIQAYPETINNMYASSSSSPPSRRTDKASRSGTPSSPDELGETSDVPCYTCRRRHVKCDKMLPTCAKCAKKGVPCLGYLKPLRWAEGVAVRGKLKGKSRPVVDSQVVSIVQNTMQFSSSSVMQEAAHFGLHATAHSFTDVPTNDAKALELMNYHNKEIRSEFVTFQQTRFINRAIAPLSIEIMNKLPRDMVNCILGNAAVHMASRQPENPELERLALETKVNVFQSFNRLLQSPQNQDPDVIICCGILIYAMDVFEFGLSRWMVHFLGSMQVMASFGGIENLFTYYPHLQLPLTHMAHFETMWIILSHLPITKTKQASRKAVEMLCEAQLVKRKFFNPCPTSLTLVIWDIGACASRLLRNRDAVQVAEDLHKREQILLDVLAFRPEDGTKDVKDTYYPDRKVSNIRLKCWTHVTTAWKGAVTILVLRYLFFGRPNLAPQQPTQRSRASTLASRSRASSWFTAEDVNFGEFLVDPDEDENLLGSLSANLTINDPYSRGPSPVPFSEPPTSSLWESRYEIHDEAIASLFTSFAALYEIIEKVDSVCLRYIHLPVLILALVSREGSAERALCFKYFAKFKDFMGTHYPARGLDTDPITGEVSASPSPVGGEPLDFDIPWDKLDAYSAVIELGGQSGLRQPDEIGLTAGAPEWNWWDMLNTLKLDLVWPCASGTSHLERGTDFWGFKLVSSVVNNECISHWTGGSPSPRRTPSF</sequence>
<accession>A0A1Y1ZAE0</accession>
<keyword evidence="2" id="KW-0539">Nucleus</keyword>
<dbReference type="Proteomes" id="UP000193144">
    <property type="component" value="Unassembled WGS sequence"/>
</dbReference>